<evidence type="ECO:0000313" key="3">
    <source>
        <dbReference type="Proteomes" id="UP001341840"/>
    </source>
</evidence>
<accession>A0ABU6VPM8</accession>
<comment type="caution">
    <text evidence="2">The sequence shown here is derived from an EMBL/GenBank/DDBJ whole genome shotgun (WGS) entry which is preliminary data.</text>
</comment>
<evidence type="ECO:0000256" key="1">
    <source>
        <dbReference type="SAM" id="MobiDB-lite"/>
    </source>
</evidence>
<protein>
    <submittedName>
        <fullName evidence="2">Uncharacterized protein</fullName>
    </submittedName>
</protein>
<feature type="compositionally biased region" description="Basic and acidic residues" evidence="1">
    <location>
        <begin position="39"/>
        <end position="82"/>
    </location>
</feature>
<proteinExistence type="predicted"/>
<name>A0ABU6VPM8_9FABA</name>
<feature type="region of interest" description="Disordered" evidence="1">
    <location>
        <begin position="1"/>
        <end position="82"/>
    </location>
</feature>
<sequence length="82" mass="9192">MKRKVHIRPPGTATSTEGKAVAEQELGDGGDNGSLIFDHGGRSFDRDGDGVLWQELRRKNGERKLEEQERKKLEHSEQSPHA</sequence>
<reference evidence="2 3" key="1">
    <citation type="journal article" date="2023" name="Plants (Basel)">
        <title>Bridging the Gap: Combining Genomics and Transcriptomics Approaches to Understand Stylosanthes scabra, an Orphan Legume from the Brazilian Caatinga.</title>
        <authorList>
            <person name="Ferreira-Neto J.R.C."/>
            <person name="da Silva M.D."/>
            <person name="Binneck E."/>
            <person name="de Melo N.F."/>
            <person name="da Silva R.H."/>
            <person name="de Melo A.L.T.M."/>
            <person name="Pandolfi V."/>
            <person name="Bustamante F.O."/>
            <person name="Brasileiro-Vidal A.C."/>
            <person name="Benko-Iseppon A.M."/>
        </authorList>
    </citation>
    <scope>NUCLEOTIDE SEQUENCE [LARGE SCALE GENOMIC DNA]</scope>
    <source>
        <tissue evidence="2">Leaves</tissue>
    </source>
</reference>
<dbReference type="Proteomes" id="UP001341840">
    <property type="component" value="Unassembled WGS sequence"/>
</dbReference>
<dbReference type="EMBL" id="JASCZI010151991">
    <property type="protein sequence ID" value="MED6175104.1"/>
    <property type="molecule type" value="Genomic_DNA"/>
</dbReference>
<evidence type="ECO:0000313" key="2">
    <source>
        <dbReference type="EMBL" id="MED6175104.1"/>
    </source>
</evidence>
<organism evidence="2 3">
    <name type="scientific">Stylosanthes scabra</name>
    <dbReference type="NCBI Taxonomy" id="79078"/>
    <lineage>
        <taxon>Eukaryota</taxon>
        <taxon>Viridiplantae</taxon>
        <taxon>Streptophyta</taxon>
        <taxon>Embryophyta</taxon>
        <taxon>Tracheophyta</taxon>
        <taxon>Spermatophyta</taxon>
        <taxon>Magnoliopsida</taxon>
        <taxon>eudicotyledons</taxon>
        <taxon>Gunneridae</taxon>
        <taxon>Pentapetalae</taxon>
        <taxon>rosids</taxon>
        <taxon>fabids</taxon>
        <taxon>Fabales</taxon>
        <taxon>Fabaceae</taxon>
        <taxon>Papilionoideae</taxon>
        <taxon>50 kb inversion clade</taxon>
        <taxon>dalbergioids sensu lato</taxon>
        <taxon>Dalbergieae</taxon>
        <taxon>Pterocarpus clade</taxon>
        <taxon>Stylosanthes</taxon>
    </lineage>
</organism>
<gene>
    <name evidence="2" type="ORF">PIB30_075307</name>
</gene>
<keyword evidence="3" id="KW-1185">Reference proteome</keyword>